<dbReference type="Proteomes" id="UP001642464">
    <property type="component" value="Unassembled WGS sequence"/>
</dbReference>
<dbReference type="EMBL" id="CAXAMM010024487">
    <property type="protein sequence ID" value="CAK9055455.1"/>
    <property type="molecule type" value="Genomic_DNA"/>
</dbReference>
<name>A0ABP0MVC5_9DINO</name>
<accession>A0ABP0MVC5</accession>
<protein>
    <submittedName>
        <fullName evidence="1">Uncharacterized protein</fullName>
    </submittedName>
</protein>
<sequence>MSETSFLLGSCQISLAPLVKGFHELDGYFHVSSADGSTCGQLRVKLRASLASFCLSPDRSRDEPASRAREVEMPSLPGWPVVSTDESLALEQVPMVEEHLHQEHLHEEEDEELSLLREGGELPSNQLLARMREELALEPVAVTDLALESDESCELGRSTEVLEPKALSFDHVKIEGFSSISEVVRQKITELDDLQQRLLMFDVVPAVKKDAPHAPETPHAPEAAHEPP</sequence>
<organism evidence="1 2">
    <name type="scientific">Durusdinium trenchii</name>
    <dbReference type="NCBI Taxonomy" id="1381693"/>
    <lineage>
        <taxon>Eukaryota</taxon>
        <taxon>Sar</taxon>
        <taxon>Alveolata</taxon>
        <taxon>Dinophyceae</taxon>
        <taxon>Suessiales</taxon>
        <taxon>Symbiodiniaceae</taxon>
        <taxon>Durusdinium</taxon>
    </lineage>
</organism>
<evidence type="ECO:0000313" key="1">
    <source>
        <dbReference type="EMBL" id="CAK9055455.1"/>
    </source>
</evidence>
<comment type="caution">
    <text evidence="1">The sequence shown here is derived from an EMBL/GenBank/DDBJ whole genome shotgun (WGS) entry which is preliminary data.</text>
</comment>
<evidence type="ECO:0000313" key="2">
    <source>
        <dbReference type="Proteomes" id="UP001642464"/>
    </source>
</evidence>
<keyword evidence="2" id="KW-1185">Reference proteome</keyword>
<proteinExistence type="predicted"/>
<gene>
    <name evidence="1" type="ORF">SCF082_LOCUS29976</name>
</gene>
<feature type="non-terminal residue" evidence="1">
    <location>
        <position position="228"/>
    </location>
</feature>
<reference evidence="1 2" key="1">
    <citation type="submission" date="2024-02" db="EMBL/GenBank/DDBJ databases">
        <authorList>
            <person name="Chen Y."/>
            <person name="Shah S."/>
            <person name="Dougan E. K."/>
            <person name="Thang M."/>
            <person name="Chan C."/>
        </authorList>
    </citation>
    <scope>NUCLEOTIDE SEQUENCE [LARGE SCALE GENOMIC DNA]</scope>
</reference>